<keyword evidence="3" id="KW-1185">Reference proteome</keyword>
<dbReference type="OrthoDB" id="5212at2759"/>
<dbReference type="EMBL" id="GG745369">
    <property type="protein sequence ID" value="KNE71006.1"/>
    <property type="molecule type" value="Genomic_DNA"/>
</dbReference>
<reference evidence="3" key="2">
    <citation type="submission" date="2009-11" db="EMBL/GenBank/DDBJ databases">
        <title>The Genome Sequence of Allomyces macrogynus strain ATCC 38327.</title>
        <authorList>
            <consortium name="The Broad Institute Genome Sequencing Platform"/>
            <person name="Russ C."/>
            <person name="Cuomo C."/>
            <person name="Shea T."/>
            <person name="Young S.K."/>
            <person name="Zeng Q."/>
            <person name="Koehrsen M."/>
            <person name="Haas B."/>
            <person name="Borodovsky M."/>
            <person name="Guigo R."/>
            <person name="Alvarado L."/>
            <person name="Berlin A."/>
            <person name="Borenstein D."/>
            <person name="Chen Z."/>
            <person name="Engels R."/>
            <person name="Freedman E."/>
            <person name="Gellesch M."/>
            <person name="Goldberg J."/>
            <person name="Griggs A."/>
            <person name="Gujja S."/>
            <person name="Heiman D."/>
            <person name="Hepburn T."/>
            <person name="Howarth C."/>
            <person name="Jen D."/>
            <person name="Larson L."/>
            <person name="Lewis B."/>
            <person name="Mehta T."/>
            <person name="Park D."/>
            <person name="Pearson M."/>
            <person name="Roberts A."/>
            <person name="Saif S."/>
            <person name="Shenoy N."/>
            <person name="Sisk P."/>
            <person name="Stolte C."/>
            <person name="Sykes S."/>
            <person name="Walk T."/>
            <person name="White J."/>
            <person name="Yandava C."/>
            <person name="Burger G."/>
            <person name="Gray M.W."/>
            <person name="Holland P.W.H."/>
            <person name="King N."/>
            <person name="Lang F.B.F."/>
            <person name="Roger A.J."/>
            <person name="Ruiz-Trillo I."/>
            <person name="Lander E."/>
            <person name="Nusbaum C."/>
        </authorList>
    </citation>
    <scope>NUCLEOTIDE SEQUENCE [LARGE SCALE GENOMIC DNA]</scope>
    <source>
        <strain evidence="3">ATCC 38327</strain>
    </source>
</reference>
<protein>
    <recommendedName>
        <fullName evidence="1">Guanylate-binding protein N-terminal domain-containing protein</fullName>
    </recommendedName>
</protein>
<evidence type="ECO:0000313" key="3">
    <source>
        <dbReference type="Proteomes" id="UP000054350"/>
    </source>
</evidence>
<evidence type="ECO:0000313" key="2">
    <source>
        <dbReference type="EMBL" id="KNE71006.1"/>
    </source>
</evidence>
<reference evidence="2 3" key="1">
    <citation type="submission" date="2009-11" db="EMBL/GenBank/DDBJ databases">
        <title>Annotation of Allomyces macrogynus ATCC 38327.</title>
        <authorList>
            <consortium name="The Broad Institute Genome Sequencing Platform"/>
            <person name="Russ C."/>
            <person name="Cuomo C."/>
            <person name="Burger G."/>
            <person name="Gray M.W."/>
            <person name="Holland P.W.H."/>
            <person name="King N."/>
            <person name="Lang F.B.F."/>
            <person name="Roger A.J."/>
            <person name="Ruiz-Trillo I."/>
            <person name="Young S.K."/>
            <person name="Zeng Q."/>
            <person name="Gargeya S."/>
            <person name="Fitzgerald M."/>
            <person name="Haas B."/>
            <person name="Abouelleil A."/>
            <person name="Alvarado L."/>
            <person name="Arachchi H.M."/>
            <person name="Berlin A."/>
            <person name="Chapman S.B."/>
            <person name="Gearin G."/>
            <person name="Goldberg J."/>
            <person name="Griggs A."/>
            <person name="Gujja S."/>
            <person name="Hansen M."/>
            <person name="Heiman D."/>
            <person name="Howarth C."/>
            <person name="Larimer J."/>
            <person name="Lui A."/>
            <person name="MacDonald P.J.P."/>
            <person name="McCowen C."/>
            <person name="Montmayeur A."/>
            <person name="Murphy C."/>
            <person name="Neiman D."/>
            <person name="Pearson M."/>
            <person name="Priest M."/>
            <person name="Roberts A."/>
            <person name="Saif S."/>
            <person name="Shea T."/>
            <person name="Sisk P."/>
            <person name="Stolte C."/>
            <person name="Sykes S."/>
            <person name="Wortman J."/>
            <person name="Nusbaum C."/>
            <person name="Birren B."/>
        </authorList>
    </citation>
    <scope>NUCLEOTIDE SEQUENCE [LARGE SCALE GENOMIC DNA]</scope>
    <source>
        <strain evidence="2 3">ATCC 38327</strain>
    </source>
</reference>
<dbReference type="Gene3D" id="3.40.50.300">
    <property type="entry name" value="P-loop containing nucleotide triphosphate hydrolases"/>
    <property type="match status" value="1"/>
</dbReference>
<accession>A0A0L0T8I7</accession>
<evidence type="ECO:0000259" key="1">
    <source>
        <dbReference type="Pfam" id="PF02263"/>
    </source>
</evidence>
<dbReference type="STRING" id="578462.A0A0L0T8I7"/>
<dbReference type="VEuPathDB" id="FungiDB:AMAG_15266"/>
<dbReference type="Proteomes" id="UP000054350">
    <property type="component" value="Unassembled WGS sequence"/>
</dbReference>
<dbReference type="GO" id="GO:0003924">
    <property type="term" value="F:GTPase activity"/>
    <property type="evidence" value="ECO:0007669"/>
    <property type="project" value="InterPro"/>
</dbReference>
<gene>
    <name evidence="2" type="ORF">AMAG_15266</name>
</gene>
<name>A0A0L0T8I7_ALLM3</name>
<dbReference type="SUPFAM" id="SSF52540">
    <property type="entry name" value="P-loop containing nucleoside triphosphate hydrolases"/>
    <property type="match status" value="1"/>
</dbReference>
<dbReference type="AlphaFoldDB" id="A0A0L0T8I7"/>
<sequence>MTDYLVMPDGMLTDEMRALSAELMALEWPAPTPKSLPLISPPDDVPRAAGVGGSMAARPKTLPRPQFRVDSAGIQAIRSLIGGILFPVGVLGNLREGKSTLQNLILCAALPHAVSAQLGQTEFFTTSNGYLSTTKGCSCALVPHPTTPDGWILLFDFEGFGDVDKDQAYCADYDARLAAIAFAILKSLIYNTKSGLDTYLLDRLSTFKLAADIHLKKRGKSVLRRFLSGSTNVSAASDVLLTLVLRDFALDAEIGGQSAAEHYRALILNEIAASPFALLAKMFDDIRVHTLPRPVNDARLLPLVSQLPTSKLDARFQQQFKLMVADLFATSPRLLMPGTNSSRAQIAQGEYLASLIESAVSVVNSGKSQPLLMSAMNERVTARSVAQEHEEQLDAAVAELKQKLPLNTLDLESTFGTLYSRIETSFLEWLKATGVNTVTLAGEFKDQLKRAIELHRRALADANVVCATQAADFARTTVLAAMPDKREFTFPTGDETRFSQWIERAVGDLRANLVGPDEIKARVCGQMRNDLERQLGVYREFNATQRGLGPKARAVSP</sequence>
<organism evidence="2 3">
    <name type="scientific">Allomyces macrogynus (strain ATCC 38327)</name>
    <name type="common">Allomyces javanicus var. macrogynus</name>
    <dbReference type="NCBI Taxonomy" id="578462"/>
    <lineage>
        <taxon>Eukaryota</taxon>
        <taxon>Fungi</taxon>
        <taxon>Fungi incertae sedis</taxon>
        <taxon>Blastocladiomycota</taxon>
        <taxon>Blastocladiomycetes</taxon>
        <taxon>Blastocladiales</taxon>
        <taxon>Blastocladiaceae</taxon>
        <taxon>Allomyces</taxon>
    </lineage>
</organism>
<dbReference type="Pfam" id="PF02263">
    <property type="entry name" value="GBP"/>
    <property type="match status" value="1"/>
</dbReference>
<dbReference type="PANTHER" id="PTHR10751">
    <property type="entry name" value="GUANYLATE BINDING PROTEIN"/>
    <property type="match status" value="1"/>
</dbReference>
<dbReference type="GO" id="GO:0005525">
    <property type="term" value="F:GTP binding"/>
    <property type="evidence" value="ECO:0007669"/>
    <property type="project" value="InterPro"/>
</dbReference>
<dbReference type="InterPro" id="IPR015894">
    <property type="entry name" value="Guanylate-bd_N"/>
</dbReference>
<dbReference type="InterPro" id="IPR027417">
    <property type="entry name" value="P-loop_NTPase"/>
</dbReference>
<feature type="domain" description="Guanylate-binding protein N-terminal" evidence="1">
    <location>
        <begin position="66"/>
        <end position="331"/>
    </location>
</feature>
<dbReference type="eggNOG" id="KOG2037">
    <property type="taxonomic scope" value="Eukaryota"/>
</dbReference>
<proteinExistence type="predicted"/>